<reference evidence="3 4" key="1">
    <citation type="submission" date="2023-03" db="EMBL/GenBank/DDBJ databases">
        <title>Draft assemblies of triclosan tolerant bacteria isolated from returned activated sludge.</title>
        <authorList>
            <person name="Van Hamelsveld S."/>
        </authorList>
    </citation>
    <scope>NUCLEOTIDE SEQUENCE [LARGE SCALE GENOMIC DNA]</scope>
    <source>
        <strain evidence="3 4">GW210010_S58</strain>
    </source>
</reference>
<protein>
    <submittedName>
        <fullName evidence="3">Copper resistance protein B</fullName>
    </submittedName>
</protein>
<evidence type="ECO:0000256" key="2">
    <source>
        <dbReference type="SAM" id="SignalP"/>
    </source>
</evidence>
<dbReference type="EMBL" id="JARJLM010000255">
    <property type="protein sequence ID" value="MDF3834160.1"/>
    <property type="molecule type" value="Genomic_DNA"/>
</dbReference>
<proteinExistence type="predicted"/>
<sequence length="380" mass="41223">MDKPTRTVLAALLASAGMSAAWAQHSHSEEVRAKTSPLAVAQEAKSAPKSKSSDKVGGTAATDAQMQGMDSMQGMDHSQMQGMGSMQGMDHSQMQGMGSMQGMDNSQMQGMGSMQGMDHGQMQGMDHGDMQMQGGSAPADARDPHGYSGGYQLGVGQYAIGPNRSLHMADEHVFASVLVDRLEWVKGNESNAAVYEAQAWIGSSFNRLVIKAEGESEKRRIPEARTELLWGHAISAYWDTQLGIRNDAGYGRPTRNWLAFGVQGLAPYWFEVDATGYIGTEGRTALRLSAEYELLITQRLILQPRVEANLYGKNDPEVGVGSGLSSGAVGLRLRYEVSRQFAPYIGIERYQSFGNTADMVRTSGGRSGETRFVAGVRMWF</sequence>
<comment type="caution">
    <text evidence="3">The sequence shown here is derived from an EMBL/GenBank/DDBJ whole genome shotgun (WGS) entry which is preliminary data.</text>
</comment>
<feature type="signal peptide" evidence="2">
    <location>
        <begin position="1"/>
        <end position="23"/>
    </location>
</feature>
<evidence type="ECO:0000313" key="4">
    <source>
        <dbReference type="Proteomes" id="UP001216674"/>
    </source>
</evidence>
<feature type="chain" id="PRO_5045997575" evidence="2">
    <location>
        <begin position="24"/>
        <end position="380"/>
    </location>
</feature>
<keyword evidence="2" id="KW-0732">Signal</keyword>
<dbReference type="InterPro" id="IPR007939">
    <property type="entry name" value="Cu-R_B_prcur"/>
</dbReference>
<evidence type="ECO:0000313" key="3">
    <source>
        <dbReference type="EMBL" id="MDF3834160.1"/>
    </source>
</evidence>
<dbReference type="Pfam" id="PF05275">
    <property type="entry name" value="CopB"/>
    <property type="match status" value="1"/>
</dbReference>
<name>A0ABT6ANG8_9BURK</name>
<gene>
    <name evidence="3" type="ORF">P3W85_14515</name>
</gene>
<keyword evidence="4" id="KW-1185">Reference proteome</keyword>
<evidence type="ECO:0000256" key="1">
    <source>
        <dbReference type="SAM" id="MobiDB-lite"/>
    </source>
</evidence>
<feature type="compositionally biased region" description="Low complexity" evidence="1">
    <location>
        <begin position="73"/>
        <end position="136"/>
    </location>
</feature>
<accession>A0ABT6ANG8</accession>
<feature type="region of interest" description="Disordered" evidence="1">
    <location>
        <begin position="27"/>
        <end position="60"/>
    </location>
</feature>
<feature type="region of interest" description="Disordered" evidence="1">
    <location>
        <begin position="73"/>
        <end position="141"/>
    </location>
</feature>
<organism evidence="3 4">
    <name type="scientific">Cupriavidus basilensis</name>
    <dbReference type="NCBI Taxonomy" id="68895"/>
    <lineage>
        <taxon>Bacteria</taxon>
        <taxon>Pseudomonadati</taxon>
        <taxon>Pseudomonadota</taxon>
        <taxon>Betaproteobacteria</taxon>
        <taxon>Burkholderiales</taxon>
        <taxon>Burkholderiaceae</taxon>
        <taxon>Cupriavidus</taxon>
    </lineage>
</organism>
<dbReference type="Proteomes" id="UP001216674">
    <property type="component" value="Unassembled WGS sequence"/>
</dbReference>